<dbReference type="InterPro" id="IPR010998">
    <property type="entry name" value="Integrase_recombinase_N"/>
</dbReference>
<keyword evidence="7" id="KW-1185">Reference proteome</keyword>
<dbReference type="InterPro" id="IPR002104">
    <property type="entry name" value="Integrase_catalytic"/>
</dbReference>
<gene>
    <name evidence="6" type="ORF">SAMN05216167_13917</name>
</gene>
<name>A0A1I2H6W4_9BACT</name>
<dbReference type="Pfam" id="PF17293">
    <property type="entry name" value="Arm-DNA-bind_5"/>
    <property type="match status" value="1"/>
</dbReference>
<organism evidence="6 7">
    <name type="scientific">Spirosoma endophyticum</name>
    <dbReference type="NCBI Taxonomy" id="662367"/>
    <lineage>
        <taxon>Bacteria</taxon>
        <taxon>Pseudomonadati</taxon>
        <taxon>Bacteroidota</taxon>
        <taxon>Cytophagia</taxon>
        <taxon>Cytophagales</taxon>
        <taxon>Cytophagaceae</taxon>
        <taxon>Spirosoma</taxon>
    </lineage>
</organism>
<dbReference type="Proteomes" id="UP000198598">
    <property type="component" value="Unassembled WGS sequence"/>
</dbReference>
<keyword evidence="3" id="KW-0233">DNA recombination</keyword>
<dbReference type="RefSeq" id="WP_093834802.1">
    <property type="nucleotide sequence ID" value="NZ_FOLQ01000039.1"/>
</dbReference>
<feature type="domain" description="Tyr recombinase" evidence="5">
    <location>
        <begin position="244"/>
        <end position="439"/>
    </location>
</feature>
<evidence type="ECO:0000256" key="1">
    <source>
        <dbReference type="ARBA" id="ARBA00008857"/>
    </source>
</evidence>
<dbReference type="Gene3D" id="1.10.443.10">
    <property type="entry name" value="Intergrase catalytic core"/>
    <property type="match status" value="1"/>
</dbReference>
<dbReference type="InterPro" id="IPR011010">
    <property type="entry name" value="DNA_brk_join_enz"/>
</dbReference>
<dbReference type="STRING" id="662367.SAMN05216167_13917"/>
<reference evidence="6 7" key="1">
    <citation type="submission" date="2016-10" db="EMBL/GenBank/DDBJ databases">
        <authorList>
            <person name="de Groot N.N."/>
        </authorList>
    </citation>
    <scope>NUCLEOTIDE SEQUENCE [LARGE SCALE GENOMIC DNA]</scope>
    <source>
        <strain evidence="6 7">DSM 26130</strain>
    </source>
</reference>
<feature type="coiled-coil region" evidence="4">
    <location>
        <begin position="71"/>
        <end position="98"/>
    </location>
</feature>
<dbReference type="PANTHER" id="PTHR30349">
    <property type="entry name" value="PHAGE INTEGRASE-RELATED"/>
    <property type="match status" value="1"/>
</dbReference>
<dbReference type="AlphaFoldDB" id="A0A1I2H6W4"/>
<evidence type="ECO:0000313" key="7">
    <source>
        <dbReference type="Proteomes" id="UP000198598"/>
    </source>
</evidence>
<dbReference type="InterPro" id="IPR013762">
    <property type="entry name" value="Integrase-like_cat_sf"/>
</dbReference>
<dbReference type="Gene3D" id="1.10.150.130">
    <property type="match status" value="1"/>
</dbReference>
<dbReference type="Pfam" id="PF13102">
    <property type="entry name" value="Phage_int_SAM_5"/>
    <property type="match status" value="1"/>
</dbReference>
<evidence type="ECO:0000256" key="3">
    <source>
        <dbReference type="ARBA" id="ARBA00023172"/>
    </source>
</evidence>
<dbReference type="GO" id="GO:0006310">
    <property type="term" value="P:DNA recombination"/>
    <property type="evidence" value="ECO:0007669"/>
    <property type="project" value="UniProtKB-KW"/>
</dbReference>
<evidence type="ECO:0000256" key="2">
    <source>
        <dbReference type="ARBA" id="ARBA00023125"/>
    </source>
</evidence>
<accession>A0A1I2H6W4</accession>
<dbReference type="EMBL" id="FOLQ01000039">
    <property type="protein sequence ID" value="SFF25935.1"/>
    <property type="molecule type" value="Genomic_DNA"/>
</dbReference>
<evidence type="ECO:0000259" key="5">
    <source>
        <dbReference type="PROSITE" id="PS51898"/>
    </source>
</evidence>
<evidence type="ECO:0000256" key="4">
    <source>
        <dbReference type="SAM" id="Coils"/>
    </source>
</evidence>
<dbReference type="PROSITE" id="PS51898">
    <property type="entry name" value="TYR_RECOMBINASE"/>
    <property type="match status" value="1"/>
</dbReference>
<dbReference type="SUPFAM" id="SSF56349">
    <property type="entry name" value="DNA breaking-rejoining enzymes"/>
    <property type="match status" value="1"/>
</dbReference>
<sequence>MARTTTHKEGKATVTIIYRTAKTLADGSHPFWVRITKDRKSKFVATGLSLHPQYWNAEKEKIRSSYPTERRKSLEAALRNWEEKYSDAAEMLSEADQIHDASSVAAKVSDERKTSRQFKLLAYFDELISQFEKSGNVGNRKVYRDVQNNLSRYVGEGKDVSFDQVTVKFCNGWETKMRSEGLTEITLSVKFRTLRAVLNKAIGNGYAKPDSYPFARNAAEKLKFHVGKFDTRTTKRAISKADIRKIEAYEPTQDVEKYATLRNTQERLLLAKNLFLFSYYCGGINFVDMAALRWSNIGSDLDGKPRLSYTRQKTGGKFSIRLVAQTLTILDFYRPRQLNTNGYVFPILNTALHTTPTQRHNRSSKIMSQVNQDLKIIGAAVGITTPLTTYVARHSFATALKRSGVTTAIISEAMGHSDERTTQIYLSEFDTDLMDAAFENL</sequence>
<comment type="similarity">
    <text evidence="1">Belongs to the 'phage' integrase family.</text>
</comment>
<keyword evidence="4" id="KW-0175">Coiled coil</keyword>
<dbReference type="PANTHER" id="PTHR30349:SF64">
    <property type="entry name" value="PROPHAGE INTEGRASE INTD-RELATED"/>
    <property type="match status" value="1"/>
</dbReference>
<dbReference type="GO" id="GO:0015074">
    <property type="term" value="P:DNA integration"/>
    <property type="evidence" value="ECO:0007669"/>
    <property type="project" value="InterPro"/>
</dbReference>
<dbReference type="Pfam" id="PF00589">
    <property type="entry name" value="Phage_integrase"/>
    <property type="match status" value="1"/>
</dbReference>
<evidence type="ECO:0000313" key="6">
    <source>
        <dbReference type="EMBL" id="SFF25935.1"/>
    </source>
</evidence>
<protein>
    <submittedName>
        <fullName evidence="6">Site-specific recombinase XerD</fullName>
    </submittedName>
</protein>
<keyword evidence="2" id="KW-0238">DNA-binding</keyword>
<proteinExistence type="inferred from homology"/>
<dbReference type="InterPro" id="IPR035386">
    <property type="entry name" value="Arm-DNA-bind_5"/>
</dbReference>
<dbReference type="InterPro" id="IPR025269">
    <property type="entry name" value="SAM-like_dom"/>
</dbReference>
<dbReference type="OrthoDB" id="1094492at2"/>
<dbReference type="GO" id="GO:0003677">
    <property type="term" value="F:DNA binding"/>
    <property type="evidence" value="ECO:0007669"/>
    <property type="project" value="UniProtKB-KW"/>
</dbReference>
<dbReference type="InterPro" id="IPR050090">
    <property type="entry name" value="Tyrosine_recombinase_XerCD"/>
</dbReference>
<dbReference type="CDD" id="cd01185">
    <property type="entry name" value="INTN1_C_like"/>
    <property type="match status" value="1"/>
</dbReference>